<comment type="caution">
    <text evidence="1">The sequence shown here is derived from an EMBL/GenBank/DDBJ whole genome shotgun (WGS) entry which is preliminary data.</text>
</comment>
<dbReference type="Gene3D" id="3.30.530.20">
    <property type="match status" value="1"/>
</dbReference>
<protein>
    <submittedName>
        <fullName evidence="1">Polyketide cyclase / dehydrase and lipid transport</fullName>
    </submittedName>
</protein>
<dbReference type="AlphaFoldDB" id="A0A0J6W3B5"/>
<dbReference type="SUPFAM" id="SSF55961">
    <property type="entry name" value="Bet v1-like"/>
    <property type="match status" value="1"/>
</dbReference>
<name>A0A0J6W3B5_9MYCO</name>
<dbReference type="EMBL" id="JYNU01000014">
    <property type="protein sequence ID" value="KMO76162.1"/>
    <property type="molecule type" value="Genomic_DNA"/>
</dbReference>
<organism evidence="1 2">
    <name type="scientific">Mycolicibacterium obuense</name>
    <dbReference type="NCBI Taxonomy" id="1807"/>
    <lineage>
        <taxon>Bacteria</taxon>
        <taxon>Bacillati</taxon>
        <taxon>Actinomycetota</taxon>
        <taxon>Actinomycetes</taxon>
        <taxon>Mycobacteriales</taxon>
        <taxon>Mycobacteriaceae</taxon>
        <taxon>Mycolicibacterium</taxon>
    </lineage>
</organism>
<reference evidence="1 2" key="1">
    <citation type="journal article" date="2015" name="Genome Biol. Evol.">
        <title>Characterization of Three Mycobacterium spp. with Potential Use in Bioremediation by Genome Sequencing and Comparative Genomics.</title>
        <authorList>
            <person name="Das S."/>
            <person name="Pettersson B.M."/>
            <person name="Behra P.R."/>
            <person name="Ramesh M."/>
            <person name="Dasgupta S."/>
            <person name="Bhattacharya A."/>
            <person name="Kirsebom L.A."/>
        </authorList>
    </citation>
    <scope>NUCLEOTIDE SEQUENCE [LARGE SCALE GENOMIC DNA]</scope>
    <source>
        <strain evidence="1 2">DSM 44075</strain>
    </source>
</reference>
<proteinExistence type="predicted"/>
<gene>
    <name evidence="1" type="ORF">MOBUDSM44075_02692</name>
</gene>
<accession>A0A0J6W3B5</accession>
<sequence length="168" mass="18671">MTFARSRGLILMTDTLILTIDVHAEPAAVFAVLADPANHPAIDGTGWLRESLDPGPVTGEGQIFRIRMYHDNHPDGYYDMANKVIAFEANRAVAWEPGQAGTDGELEFGGWTWRYDLEPVGPGQTRVRLTYDWSRVPAQLREHITFPPFPTSYLEGSLQNLSTLASGR</sequence>
<evidence type="ECO:0000313" key="1">
    <source>
        <dbReference type="EMBL" id="KMO76162.1"/>
    </source>
</evidence>
<dbReference type="CDD" id="cd07825">
    <property type="entry name" value="SRPBCC_7"/>
    <property type="match status" value="1"/>
</dbReference>
<dbReference type="Pfam" id="PF10604">
    <property type="entry name" value="Polyketide_cyc2"/>
    <property type="match status" value="1"/>
</dbReference>
<evidence type="ECO:0000313" key="2">
    <source>
        <dbReference type="Proteomes" id="UP000036313"/>
    </source>
</evidence>
<dbReference type="InterPro" id="IPR019587">
    <property type="entry name" value="Polyketide_cyclase/dehydratase"/>
</dbReference>
<dbReference type="PATRIC" id="fig|1807.14.peg.2716"/>
<dbReference type="Proteomes" id="UP000036313">
    <property type="component" value="Unassembled WGS sequence"/>
</dbReference>
<dbReference type="InterPro" id="IPR023393">
    <property type="entry name" value="START-like_dom_sf"/>
</dbReference>